<reference evidence="1 2" key="1">
    <citation type="submission" date="2023-10" db="EMBL/GenBank/DDBJ databases">
        <title>Complete genome sequence of Shewanella sp. DAU334.</title>
        <authorList>
            <person name="Lee Y.-S."/>
            <person name="Jeong H.-R."/>
            <person name="Hwang E.-J."/>
            <person name="Choi Y.-L."/>
            <person name="Kim G.-D."/>
        </authorList>
    </citation>
    <scope>NUCLEOTIDE SEQUENCE [LARGE SCALE GENOMIC DNA]</scope>
    <source>
        <strain evidence="1 2">DAU334</strain>
    </source>
</reference>
<dbReference type="RefSeq" id="WP_310472439.1">
    <property type="nucleotide sequence ID" value="NZ_CP136522.1"/>
</dbReference>
<protein>
    <submittedName>
        <fullName evidence="1">MSHA biogenesis protein MshI</fullName>
    </submittedName>
</protein>
<gene>
    <name evidence="1" type="ORF">RGE70_16030</name>
</gene>
<name>A0ABZ0JYW9_9GAMM</name>
<sequence>MEASWLNKLQFWRKSTLKTELGLYICAEKILVYQAATEHCAEQFSSYSFDKMDWTSAFEQIVKALGTAKVHIVLSADFYQLILVDKPNVEPEDISAALLWSVKDLVSQPVSDIHLDFFESSKQTTNKLNVVVTEKKQLVSLFTAARDVGIDICGVTIEEMAITNLFSDNQARLILSHCVDGEMLLAVVKNGELFMQRRVRGFTQLQSVAAEELAFGLADNLSLEIQRSMDYFESQLREAPVVSIDLLMVGARDKLAELISENFNQEVTPYQAESVEAIYSQMALAEFSRGDAA</sequence>
<evidence type="ECO:0000313" key="1">
    <source>
        <dbReference type="EMBL" id="WOT04803.1"/>
    </source>
</evidence>
<accession>A0ABZ0JYW9</accession>
<proteinExistence type="predicted"/>
<dbReference type="EMBL" id="CP136522">
    <property type="protein sequence ID" value="WOT04803.1"/>
    <property type="molecule type" value="Genomic_DNA"/>
</dbReference>
<keyword evidence="2" id="KW-1185">Reference proteome</keyword>
<dbReference type="InterPro" id="IPR043129">
    <property type="entry name" value="ATPase_NBD"/>
</dbReference>
<organism evidence="1 2">
    <name type="scientific">Shewanella youngdeokensis</name>
    <dbReference type="NCBI Taxonomy" id="2999068"/>
    <lineage>
        <taxon>Bacteria</taxon>
        <taxon>Pseudomonadati</taxon>
        <taxon>Pseudomonadota</taxon>
        <taxon>Gammaproteobacteria</taxon>
        <taxon>Alteromonadales</taxon>
        <taxon>Shewanellaceae</taxon>
        <taxon>Shewanella</taxon>
    </lineage>
</organism>
<dbReference type="Proteomes" id="UP001529491">
    <property type="component" value="Chromosome"/>
</dbReference>
<dbReference type="SUPFAM" id="SSF53067">
    <property type="entry name" value="Actin-like ATPase domain"/>
    <property type="match status" value="1"/>
</dbReference>
<evidence type="ECO:0000313" key="2">
    <source>
        <dbReference type="Proteomes" id="UP001529491"/>
    </source>
</evidence>
<dbReference type="Gene3D" id="3.30.420.380">
    <property type="match status" value="1"/>
</dbReference>